<dbReference type="EMBL" id="JBHTGR010000057">
    <property type="protein sequence ID" value="MFC7747978.1"/>
    <property type="molecule type" value="Genomic_DNA"/>
</dbReference>
<dbReference type="InterPro" id="IPR037100">
    <property type="entry name" value="Spo0B_C_sf"/>
</dbReference>
<gene>
    <name evidence="5" type="ORF">ACFQU8_12350</name>
</gene>
<dbReference type="Gene3D" id="3.30.565.30">
    <property type="entry name" value="Sporulation initiation phosphotransferase B (SpoOB), C-terminal domain"/>
    <property type="match status" value="1"/>
</dbReference>
<dbReference type="SUPFAM" id="SSF55890">
    <property type="entry name" value="Sporulation response regulatory protein Spo0B"/>
    <property type="match status" value="1"/>
</dbReference>
<accession>A0ABW2UYC4</accession>
<keyword evidence="2" id="KW-0808">Transferase</keyword>
<organism evidence="5 6">
    <name type="scientific">Lentibacillus kimchii</name>
    <dbReference type="NCBI Taxonomy" id="1542911"/>
    <lineage>
        <taxon>Bacteria</taxon>
        <taxon>Bacillati</taxon>
        <taxon>Bacillota</taxon>
        <taxon>Bacilli</taxon>
        <taxon>Bacillales</taxon>
        <taxon>Bacillaceae</taxon>
        <taxon>Lentibacillus</taxon>
    </lineage>
</organism>
<evidence type="ECO:0000256" key="3">
    <source>
        <dbReference type="ARBA" id="ARBA00022777"/>
    </source>
</evidence>
<reference evidence="6" key="1">
    <citation type="journal article" date="2019" name="Int. J. Syst. Evol. Microbiol.">
        <title>The Global Catalogue of Microorganisms (GCM) 10K type strain sequencing project: providing services to taxonomists for standard genome sequencing and annotation.</title>
        <authorList>
            <consortium name="The Broad Institute Genomics Platform"/>
            <consortium name="The Broad Institute Genome Sequencing Center for Infectious Disease"/>
            <person name="Wu L."/>
            <person name="Ma J."/>
        </authorList>
    </citation>
    <scope>NUCLEOTIDE SEQUENCE [LARGE SCALE GENOMIC DNA]</scope>
    <source>
        <strain evidence="6">JCM 30234</strain>
    </source>
</reference>
<keyword evidence="1" id="KW-0597">Phosphoprotein</keyword>
<dbReference type="Pfam" id="PF14689">
    <property type="entry name" value="SPOB_a"/>
    <property type="match status" value="1"/>
</dbReference>
<evidence type="ECO:0000256" key="2">
    <source>
        <dbReference type="ARBA" id="ARBA00022679"/>
    </source>
</evidence>
<comment type="caution">
    <text evidence="5">The sequence shown here is derived from an EMBL/GenBank/DDBJ whole genome shotgun (WGS) entry which is preliminary data.</text>
</comment>
<sequence>MGDDDVIELFRHYRHDLMNHLQVIDGYASMGKTDKLQHKLKDYLTDLQEESKLINLNAPAFSLYILQLMILHPRFHLAYRIGMENADLRTVDQLLAERSEEVMAKIERTTNNLDVYDLTMQLDHVSDDIIELAFTVSGYLPPNVSIQNLEDRDKLITVYQEKNSMKYIVTIPYE</sequence>
<dbReference type="Proteomes" id="UP001596620">
    <property type="component" value="Unassembled WGS sequence"/>
</dbReference>
<name>A0ABW2UYC4_9BACI</name>
<evidence type="ECO:0000259" key="4">
    <source>
        <dbReference type="Pfam" id="PF14689"/>
    </source>
</evidence>
<proteinExistence type="predicted"/>
<keyword evidence="3" id="KW-0418">Kinase</keyword>
<dbReference type="InterPro" id="IPR016120">
    <property type="entry name" value="Sig_transdc_His_kin_SpoOB"/>
</dbReference>
<evidence type="ECO:0000256" key="1">
    <source>
        <dbReference type="ARBA" id="ARBA00022553"/>
    </source>
</evidence>
<evidence type="ECO:0000313" key="6">
    <source>
        <dbReference type="Proteomes" id="UP001596620"/>
    </source>
</evidence>
<protein>
    <submittedName>
        <fullName evidence="5">Spo0B domain-containing protein</fullName>
    </submittedName>
</protein>
<keyword evidence="6" id="KW-1185">Reference proteome</keyword>
<feature type="domain" description="SpoOB alpha-helical" evidence="4">
    <location>
        <begin position="4"/>
        <end position="56"/>
    </location>
</feature>
<evidence type="ECO:0000313" key="5">
    <source>
        <dbReference type="EMBL" id="MFC7747978.1"/>
    </source>
</evidence>
<dbReference type="Gene3D" id="1.10.287.130">
    <property type="match status" value="1"/>
</dbReference>
<dbReference type="InterPro" id="IPR039506">
    <property type="entry name" value="SPOB_a"/>
</dbReference>
<dbReference type="RefSeq" id="WP_382360693.1">
    <property type="nucleotide sequence ID" value="NZ_JBHTGR010000057.1"/>
</dbReference>